<dbReference type="OrthoDB" id="6162112at2759"/>
<organism evidence="1 2">
    <name type="scientific">Colocasia esculenta</name>
    <name type="common">Wild taro</name>
    <name type="synonym">Arum esculentum</name>
    <dbReference type="NCBI Taxonomy" id="4460"/>
    <lineage>
        <taxon>Eukaryota</taxon>
        <taxon>Viridiplantae</taxon>
        <taxon>Streptophyta</taxon>
        <taxon>Embryophyta</taxon>
        <taxon>Tracheophyta</taxon>
        <taxon>Spermatophyta</taxon>
        <taxon>Magnoliopsida</taxon>
        <taxon>Liliopsida</taxon>
        <taxon>Araceae</taxon>
        <taxon>Aroideae</taxon>
        <taxon>Colocasieae</taxon>
        <taxon>Colocasia</taxon>
    </lineage>
</organism>
<gene>
    <name evidence="1" type="ORF">Taro_017866</name>
</gene>
<protein>
    <submittedName>
        <fullName evidence="1">Uncharacterized protein</fullName>
    </submittedName>
</protein>
<dbReference type="EMBL" id="NMUH01000824">
    <property type="protein sequence ID" value="MQL85352.1"/>
    <property type="molecule type" value="Genomic_DNA"/>
</dbReference>
<evidence type="ECO:0000313" key="2">
    <source>
        <dbReference type="Proteomes" id="UP000652761"/>
    </source>
</evidence>
<accession>A0A843UHA0</accession>
<keyword evidence="2" id="KW-1185">Reference proteome</keyword>
<proteinExistence type="predicted"/>
<sequence length="248" mass="27705">MKTVTAFYSTDGVTAFYSTVEMTAFYSTAGMTAFYSTAEVTAFYSTVGMTAFYSTVGMTAFYSTTGVTAFYSTAGVTAFCSTVGVTAFYSTAGVTAFCSTAGVTTFYLTFTVRATALYLTFTEYLGSKRLHGSAGGERCCPLRRFVTCICSHFRHASFFREFSERRDRAPSLFTDIEPQRWWNLCPSNLRFWYLIGGFPPEDDVLVCWRETSPFSSRSCCEFLTRSPDLIDIIWGGVEFLFFIVLPQT</sequence>
<reference evidence="1" key="1">
    <citation type="submission" date="2017-07" db="EMBL/GenBank/DDBJ databases">
        <title>Taro Niue Genome Assembly and Annotation.</title>
        <authorList>
            <person name="Atibalentja N."/>
            <person name="Keating K."/>
            <person name="Fields C.J."/>
        </authorList>
    </citation>
    <scope>NUCLEOTIDE SEQUENCE</scope>
    <source>
        <strain evidence="1">Niue_2</strain>
        <tissue evidence="1">Leaf</tissue>
    </source>
</reference>
<dbReference type="Proteomes" id="UP000652761">
    <property type="component" value="Unassembled WGS sequence"/>
</dbReference>
<dbReference type="AlphaFoldDB" id="A0A843UHA0"/>
<name>A0A843UHA0_COLES</name>
<comment type="caution">
    <text evidence="1">The sequence shown here is derived from an EMBL/GenBank/DDBJ whole genome shotgun (WGS) entry which is preliminary data.</text>
</comment>
<evidence type="ECO:0000313" key="1">
    <source>
        <dbReference type="EMBL" id="MQL85352.1"/>
    </source>
</evidence>